<sequence>MFMKIVTNPVQISKQRTISPAANNSHTASLVAPAPHDKKILYNFIIKALNTASIVLLDDANHIVEEPQFFRIRNPRSYKPHRFNVILEMICQHRRLNLKTQNLQYAFDLKRGFVEGRSGMGM</sequence>
<name>A0AAN9SLG5_PSOTE</name>
<accession>A0AAN9SLG5</accession>
<reference evidence="1 2" key="1">
    <citation type="submission" date="2024-01" db="EMBL/GenBank/DDBJ databases">
        <title>The genomes of 5 underutilized Papilionoideae crops provide insights into root nodulation and disease resistanc.</title>
        <authorList>
            <person name="Jiang F."/>
        </authorList>
    </citation>
    <scope>NUCLEOTIDE SEQUENCE [LARGE SCALE GENOMIC DNA]</scope>
    <source>
        <strain evidence="1">DUOXIRENSHENG_FW03</strain>
        <tissue evidence="1">Leaves</tissue>
    </source>
</reference>
<proteinExistence type="predicted"/>
<evidence type="ECO:0000313" key="1">
    <source>
        <dbReference type="EMBL" id="KAK7400250.1"/>
    </source>
</evidence>
<protein>
    <submittedName>
        <fullName evidence="1">Uncharacterized protein</fullName>
    </submittedName>
</protein>
<dbReference type="Proteomes" id="UP001386955">
    <property type="component" value="Unassembled WGS sequence"/>
</dbReference>
<organism evidence="1 2">
    <name type="scientific">Psophocarpus tetragonolobus</name>
    <name type="common">Winged bean</name>
    <name type="synonym">Dolichos tetragonolobus</name>
    <dbReference type="NCBI Taxonomy" id="3891"/>
    <lineage>
        <taxon>Eukaryota</taxon>
        <taxon>Viridiplantae</taxon>
        <taxon>Streptophyta</taxon>
        <taxon>Embryophyta</taxon>
        <taxon>Tracheophyta</taxon>
        <taxon>Spermatophyta</taxon>
        <taxon>Magnoliopsida</taxon>
        <taxon>eudicotyledons</taxon>
        <taxon>Gunneridae</taxon>
        <taxon>Pentapetalae</taxon>
        <taxon>rosids</taxon>
        <taxon>fabids</taxon>
        <taxon>Fabales</taxon>
        <taxon>Fabaceae</taxon>
        <taxon>Papilionoideae</taxon>
        <taxon>50 kb inversion clade</taxon>
        <taxon>NPAAA clade</taxon>
        <taxon>indigoferoid/millettioid clade</taxon>
        <taxon>Phaseoleae</taxon>
        <taxon>Psophocarpus</taxon>
    </lineage>
</organism>
<dbReference type="EMBL" id="JAYMYS010000003">
    <property type="protein sequence ID" value="KAK7400250.1"/>
    <property type="molecule type" value="Genomic_DNA"/>
</dbReference>
<evidence type="ECO:0000313" key="2">
    <source>
        <dbReference type="Proteomes" id="UP001386955"/>
    </source>
</evidence>
<gene>
    <name evidence="1" type="ORF">VNO78_11452</name>
</gene>
<dbReference type="AlphaFoldDB" id="A0AAN9SLG5"/>
<keyword evidence="2" id="KW-1185">Reference proteome</keyword>
<comment type="caution">
    <text evidence="1">The sequence shown here is derived from an EMBL/GenBank/DDBJ whole genome shotgun (WGS) entry which is preliminary data.</text>
</comment>